<gene>
    <name evidence="1" type="ORF">LCGC14_3090370</name>
</gene>
<organism evidence="1">
    <name type="scientific">marine sediment metagenome</name>
    <dbReference type="NCBI Taxonomy" id="412755"/>
    <lineage>
        <taxon>unclassified sequences</taxon>
        <taxon>metagenomes</taxon>
        <taxon>ecological metagenomes</taxon>
    </lineage>
</organism>
<comment type="caution">
    <text evidence="1">The sequence shown here is derived from an EMBL/GenBank/DDBJ whole genome shotgun (WGS) entry which is preliminary data.</text>
</comment>
<proteinExistence type="predicted"/>
<dbReference type="AlphaFoldDB" id="A0A0F8WBA7"/>
<sequence>GKKRAETRWAGDGRAVSSNDALRNLVRLLARQAAPVMLEQKKVS</sequence>
<dbReference type="EMBL" id="LAZR01066285">
    <property type="protein sequence ID" value="KKK53878.1"/>
    <property type="molecule type" value="Genomic_DNA"/>
</dbReference>
<reference evidence="1" key="1">
    <citation type="journal article" date="2015" name="Nature">
        <title>Complex archaea that bridge the gap between prokaryotes and eukaryotes.</title>
        <authorList>
            <person name="Spang A."/>
            <person name="Saw J.H."/>
            <person name="Jorgensen S.L."/>
            <person name="Zaremba-Niedzwiedzka K."/>
            <person name="Martijn J."/>
            <person name="Lind A.E."/>
            <person name="van Eijk R."/>
            <person name="Schleper C."/>
            <person name="Guy L."/>
            <person name="Ettema T.J."/>
        </authorList>
    </citation>
    <scope>NUCLEOTIDE SEQUENCE</scope>
</reference>
<protein>
    <submittedName>
        <fullName evidence="1">Uncharacterized protein</fullName>
    </submittedName>
</protein>
<feature type="non-terminal residue" evidence="1">
    <location>
        <position position="1"/>
    </location>
</feature>
<evidence type="ECO:0000313" key="1">
    <source>
        <dbReference type="EMBL" id="KKK53878.1"/>
    </source>
</evidence>
<name>A0A0F8WBA7_9ZZZZ</name>
<accession>A0A0F8WBA7</accession>